<dbReference type="HOGENOM" id="CLU_031397_0_2_0"/>
<feature type="binding site" evidence="14">
    <location>
        <position position="62"/>
    </location>
    <ligand>
        <name>L-threonine</name>
        <dbReference type="ChEBI" id="CHEBI:57926"/>
    </ligand>
</feature>
<evidence type="ECO:0000256" key="11">
    <source>
        <dbReference type="ARBA" id="ARBA00029774"/>
    </source>
</evidence>
<evidence type="ECO:0000256" key="13">
    <source>
        <dbReference type="PIRNR" id="PIRNR004930"/>
    </source>
</evidence>
<dbReference type="InterPro" id="IPR006070">
    <property type="entry name" value="Sua5-like_dom"/>
</dbReference>
<dbReference type="EMBL" id="CP007139">
    <property type="protein sequence ID" value="AIE84419.1"/>
    <property type="molecule type" value="Genomic_DNA"/>
</dbReference>
<dbReference type="InterPro" id="IPR038385">
    <property type="entry name" value="Sua5/YwlC_C"/>
</dbReference>
<dbReference type="GO" id="GO:0003725">
    <property type="term" value="F:double-stranded RNA binding"/>
    <property type="evidence" value="ECO:0007669"/>
    <property type="project" value="UniProtKB-UniRule"/>
</dbReference>
<dbReference type="PIRSF" id="PIRSF004930">
    <property type="entry name" value="Tln_factor_SUA5"/>
    <property type="match status" value="1"/>
</dbReference>
<feature type="binding site" evidence="14">
    <location>
        <position position="190"/>
    </location>
    <ligand>
        <name>ATP</name>
        <dbReference type="ChEBI" id="CHEBI:30616"/>
    </ligand>
</feature>
<feature type="binding site" evidence="14">
    <location>
        <position position="176"/>
    </location>
    <ligand>
        <name>L-threonine</name>
        <dbReference type="ChEBI" id="CHEBI:57926"/>
    </ligand>
</feature>
<evidence type="ECO:0000256" key="7">
    <source>
        <dbReference type="ARBA" id="ARBA00022694"/>
    </source>
</evidence>
<evidence type="ECO:0000256" key="10">
    <source>
        <dbReference type="ARBA" id="ARBA00022840"/>
    </source>
</evidence>
<dbReference type="GO" id="GO:0005524">
    <property type="term" value="F:ATP binding"/>
    <property type="evidence" value="ECO:0007669"/>
    <property type="project" value="UniProtKB-UniRule"/>
</dbReference>
<keyword evidence="8 13" id="KW-0548">Nucleotidyltransferase</keyword>
<reference evidence="16 17" key="1">
    <citation type="journal article" date="2014" name="PLoS ONE">
        <title>The first complete genome sequence of the class fimbriimonadia in the phylum armatimonadetes.</title>
        <authorList>
            <person name="Hu Z.Y."/>
            <person name="Wang Y.Z."/>
            <person name="Im W.T."/>
            <person name="Wang S.Y."/>
            <person name="Zhao G.P."/>
            <person name="Zheng H.J."/>
            <person name="Quan Z.X."/>
        </authorList>
    </citation>
    <scope>NUCLEOTIDE SEQUENCE [LARGE SCALE GENOMIC DNA]</scope>
    <source>
        <strain evidence="16">Gsoil 348</strain>
    </source>
</reference>
<dbReference type="PROSITE" id="PS51163">
    <property type="entry name" value="YRDC"/>
    <property type="match status" value="1"/>
</dbReference>
<evidence type="ECO:0000256" key="8">
    <source>
        <dbReference type="ARBA" id="ARBA00022695"/>
    </source>
</evidence>
<protein>
    <recommendedName>
        <fullName evidence="4 13">Threonylcarbamoyl-AMP synthase</fullName>
        <shortName evidence="13">TC-AMP synthase</shortName>
        <ecNumber evidence="3 13">2.7.7.87</ecNumber>
    </recommendedName>
    <alternativeName>
        <fullName evidence="11 13">L-threonylcarbamoyladenylate synthase</fullName>
    </alternativeName>
</protein>
<keyword evidence="10 13" id="KW-0067">ATP-binding</keyword>
<feature type="binding site" evidence="14">
    <location>
        <position position="138"/>
    </location>
    <ligand>
        <name>ATP</name>
        <dbReference type="ChEBI" id="CHEBI:30616"/>
    </ligand>
</feature>
<dbReference type="KEGG" id="fgi:OP10G_1051"/>
<comment type="subcellular location">
    <subcellularLocation>
        <location evidence="1 13">Cytoplasm</location>
    </subcellularLocation>
</comment>
<evidence type="ECO:0000313" key="16">
    <source>
        <dbReference type="EMBL" id="AIE84419.1"/>
    </source>
</evidence>
<dbReference type="Proteomes" id="UP000027982">
    <property type="component" value="Chromosome"/>
</dbReference>
<dbReference type="AlphaFoldDB" id="A0A068NS26"/>
<evidence type="ECO:0000256" key="9">
    <source>
        <dbReference type="ARBA" id="ARBA00022741"/>
    </source>
</evidence>
<dbReference type="InterPro" id="IPR010923">
    <property type="entry name" value="T(6)A37_SUA5"/>
</dbReference>
<dbReference type="Pfam" id="PF01300">
    <property type="entry name" value="Sua5_yciO_yrdC"/>
    <property type="match status" value="1"/>
</dbReference>
<dbReference type="EC" id="2.7.7.87" evidence="3 13"/>
<dbReference type="RefSeq" id="WP_025226943.1">
    <property type="nucleotide sequence ID" value="NZ_CP007139.1"/>
</dbReference>
<dbReference type="GO" id="GO:0005737">
    <property type="term" value="C:cytoplasm"/>
    <property type="evidence" value="ECO:0007669"/>
    <property type="project" value="UniProtKB-SubCell"/>
</dbReference>
<feature type="domain" description="YrdC-like" evidence="15">
    <location>
        <begin position="8"/>
        <end position="194"/>
    </location>
</feature>
<keyword evidence="5 13" id="KW-0963">Cytoplasm</keyword>
<dbReference type="Pfam" id="PF03481">
    <property type="entry name" value="Sua5_C"/>
    <property type="match status" value="1"/>
</dbReference>
<name>A0A068NS26_FIMGI</name>
<evidence type="ECO:0000256" key="1">
    <source>
        <dbReference type="ARBA" id="ARBA00004496"/>
    </source>
</evidence>
<comment type="similarity">
    <text evidence="2 13">Belongs to the SUA5 family.</text>
</comment>
<keyword evidence="6 13" id="KW-0808">Transferase</keyword>
<organism evidence="16 17">
    <name type="scientific">Fimbriimonas ginsengisoli Gsoil 348</name>
    <dbReference type="NCBI Taxonomy" id="661478"/>
    <lineage>
        <taxon>Bacteria</taxon>
        <taxon>Bacillati</taxon>
        <taxon>Armatimonadota</taxon>
        <taxon>Fimbriimonadia</taxon>
        <taxon>Fimbriimonadales</taxon>
        <taxon>Fimbriimonadaceae</taxon>
        <taxon>Fimbriimonas</taxon>
    </lineage>
</organism>
<evidence type="ECO:0000313" key="17">
    <source>
        <dbReference type="Proteomes" id="UP000027982"/>
    </source>
</evidence>
<dbReference type="InterPro" id="IPR017945">
    <property type="entry name" value="DHBP_synth_RibB-like_a/b_dom"/>
</dbReference>
<feature type="binding site" evidence="14">
    <location>
        <position position="57"/>
    </location>
    <ligand>
        <name>ATP</name>
        <dbReference type="ChEBI" id="CHEBI:30616"/>
    </ligand>
</feature>
<dbReference type="eggNOG" id="COG0009">
    <property type="taxonomic scope" value="Bacteria"/>
</dbReference>
<evidence type="ECO:0000256" key="6">
    <source>
        <dbReference type="ARBA" id="ARBA00022679"/>
    </source>
</evidence>
<dbReference type="InterPro" id="IPR005145">
    <property type="entry name" value="Sua5_C"/>
</dbReference>
<feature type="binding site" evidence="14">
    <location>
        <position position="136"/>
    </location>
    <ligand>
        <name>L-threonine</name>
        <dbReference type="ChEBI" id="CHEBI:57926"/>
    </ligand>
</feature>
<keyword evidence="9 13" id="KW-0547">Nucleotide-binding</keyword>
<dbReference type="GO" id="GO:0006450">
    <property type="term" value="P:regulation of translational fidelity"/>
    <property type="evidence" value="ECO:0007669"/>
    <property type="project" value="TreeGrafter"/>
</dbReference>
<dbReference type="GO" id="GO:0008033">
    <property type="term" value="P:tRNA processing"/>
    <property type="evidence" value="ECO:0007669"/>
    <property type="project" value="UniProtKB-KW"/>
</dbReference>
<evidence type="ECO:0000256" key="2">
    <source>
        <dbReference type="ARBA" id="ARBA00007663"/>
    </source>
</evidence>
<comment type="function">
    <text evidence="13">Required for the formation of a threonylcarbamoyl group on adenosine at position 37 (t(6)A37) in tRNAs that read codons beginning with adenine.</text>
</comment>
<feature type="binding site" evidence="14">
    <location>
        <position position="53"/>
    </location>
    <ligand>
        <name>ATP</name>
        <dbReference type="ChEBI" id="CHEBI:30616"/>
    </ligand>
</feature>
<evidence type="ECO:0000256" key="3">
    <source>
        <dbReference type="ARBA" id="ARBA00012584"/>
    </source>
</evidence>
<evidence type="ECO:0000259" key="15">
    <source>
        <dbReference type="PROSITE" id="PS51163"/>
    </source>
</evidence>
<sequence length="294" mass="31108">MRVLPPTDANIELAAQALRQGKLVGMPTETVYGVAANALDPAAVRATFTAKGRPADNPLIVHLADATDVSTVAAAFPAHAQELARRFWPGPLTLVLPKRSDVPEVTTGGLGTVAVRVPAHPAARALIAAAGVPLSAPSANLFMGLSPTRAEHIDPSLAEHLALILDGGPCEVGLESTVVDATGPTIRLLRPGRVTQSDLEDALGEPVLAGQSKERRSPGQYPRHYAPRTPVRLVDHLPEGEPGIARLDDPEQYAAALYAALHDLDHLGLPEILVERPPKSAEWAAVWDRLKRAT</sequence>
<comment type="catalytic activity">
    <reaction evidence="12 13">
        <text>L-threonine + hydrogencarbonate + ATP = L-threonylcarbamoyladenylate + diphosphate + H2O</text>
        <dbReference type="Rhea" id="RHEA:36407"/>
        <dbReference type="ChEBI" id="CHEBI:15377"/>
        <dbReference type="ChEBI" id="CHEBI:17544"/>
        <dbReference type="ChEBI" id="CHEBI:30616"/>
        <dbReference type="ChEBI" id="CHEBI:33019"/>
        <dbReference type="ChEBI" id="CHEBI:57926"/>
        <dbReference type="ChEBI" id="CHEBI:73682"/>
        <dbReference type="EC" id="2.7.7.87"/>
    </reaction>
</comment>
<dbReference type="Gene3D" id="3.90.870.10">
    <property type="entry name" value="DHBP synthase"/>
    <property type="match status" value="1"/>
</dbReference>
<dbReference type="GO" id="GO:0061710">
    <property type="term" value="F:L-threonylcarbamoyladenylate synthase"/>
    <property type="evidence" value="ECO:0007669"/>
    <property type="project" value="UniProtKB-EC"/>
</dbReference>
<keyword evidence="7 13" id="KW-0819">tRNA processing</keyword>
<dbReference type="PANTHER" id="PTHR17490">
    <property type="entry name" value="SUA5"/>
    <property type="match status" value="1"/>
</dbReference>
<proteinExistence type="inferred from homology"/>
<accession>A0A068NS26</accession>
<dbReference type="STRING" id="661478.OP10G_1051"/>
<feature type="binding site" evidence="14">
    <location>
        <position position="146"/>
    </location>
    <ligand>
        <name>ATP</name>
        <dbReference type="ChEBI" id="CHEBI:30616"/>
    </ligand>
</feature>
<gene>
    <name evidence="16" type="ORF">OP10G_1051</name>
</gene>
<dbReference type="SUPFAM" id="SSF55821">
    <property type="entry name" value="YrdC/RibB"/>
    <property type="match status" value="1"/>
</dbReference>
<evidence type="ECO:0000256" key="5">
    <source>
        <dbReference type="ARBA" id="ARBA00022490"/>
    </source>
</evidence>
<feature type="binding site" evidence="14">
    <location>
        <position position="116"/>
    </location>
    <ligand>
        <name>L-threonine</name>
        <dbReference type="ChEBI" id="CHEBI:57926"/>
    </ligand>
</feature>
<dbReference type="GO" id="GO:0000049">
    <property type="term" value="F:tRNA binding"/>
    <property type="evidence" value="ECO:0007669"/>
    <property type="project" value="TreeGrafter"/>
</dbReference>
<dbReference type="PANTHER" id="PTHR17490:SF16">
    <property type="entry name" value="THREONYLCARBAMOYL-AMP SYNTHASE"/>
    <property type="match status" value="1"/>
</dbReference>
<dbReference type="InterPro" id="IPR050156">
    <property type="entry name" value="TC-AMP_synthase_SUA5"/>
</dbReference>
<evidence type="ECO:0000256" key="4">
    <source>
        <dbReference type="ARBA" id="ARBA00015492"/>
    </source>
</evidence>
<evidence type="ECO:0000256" key="12">
    <source>
        <dbReference type="ARBA" id="ARBA00048366"/>
    </source>
</evidence>
<feature type="binding site" evidence="14">
    <location>
        <position position="112"/>
    </location>
    <ligand>
        <name>ATP</name>
        <dbReference type="ChEBI" id="CHEBI:30616"/>
    </ligand>
</feature>
<feature type="binding site" evidence="14">
    <location>
        <position position="30"/>
    </location>
    <ligand>
        <name>L-threonine</name>
        <dbReference type="ChEBI" id="CHEBI:57926"/>
    </ligand>
</feature>
<keyword evidence="17" id="KW-1185">Reference proteome</keyword>
<dbReference type="NCBIfam" id="TIGR00057">
    <property type="entry name" value="L-threonylcarbamoyladenylate synthase"/>
    <property type="match status" value="1"/>
</dbReference>
<dbReference type="OrthoDB" id="9814580at2"/>
<dbReference type="FunFam" id="3.90.870.10:FF:000009">
    <property type="entry name" value="Threonylcarbamoyl-AMP synthase, putative"/>
    <property type="match status" value="1"/>
</dbReference>
<feature type="binding site" evidence="14">
    <location>
        <position position="225"/>
    </location>
    <ligand>
        <name>ATP</name>
        <dbReference type="ChEBI" id="CHEBI:30616"/>
    </ligand>
</feature>
<dbReference type="Gene3D" id="3.40.50.11030">
    <property type="entry name" value="Threonylcarbamoyl-AMP synthase, C-terminal domain"/>
    <property type="match status" value="1"/>
</dbReference>
<evidence type="ECO:0000256" key="14">
    <source>
        <dbReference type="PIRSR" id="PIRSR004930-1"/>
    </source>
</evidence>